<dbReference type="NCBIfam" id="TIGR01764">
    <property type="entry name" value="excise"/>
    <property type="match status" value="1"/>
</dbReference>
<dbReference type="Proteomes" id="UP000491168">
    <property type="component" value="Unassembled WGS sequence"/>
</dbReference>
<dbReference type="STRING" id="47678.ERS852494_04341"/>
<protein>
    <submittedName>
        <fullName evidence="3">Excisionase</fullName>
    </submittedName>
    <submittedName>
        <fullName evidence="4">Helix-turn-helix domain-containing protein</fullName>
    </submittedName>
</protein>
<dbReference type="InterPro" id="IPR010093">
    <property type="entry name" value="SinI_DNA-bd"/>
</dbReference>
<dbReference type="EMBL" id="CZAI01000017">
    <property type="protein sequence ID" value="CUQ21801.1"/>
    <property type="molecule type" value="Genomic_DNA"/>
</dbReference>
<gene>
    <name evidence="2" type="ORF">ERS852494_04341</name>
    <name evidence="3" type="ORF">ERS852558_03837</name>
    <name evidence="5" type="ORF">F2Y35_21745</name>
    <name evidence="4" type="ORF">F2Y39_12810</name>
</gene>
<evidence type="ECO:0000313" key="6">
    <source>
        <dbReference type="Proteomes" id="UP000095657"/>
    </source>
</evidence>
<dbReference type="EMBL" id="VVYJ01000006">
    <property type="protein sequence ID" value="KAA5476810.1"/>
    <property type="molecule type" value="Genomic_DNA"/>
</dbReference>
<evidence type="ECO:0000313" key="9">
    <source>
        <dbReference type="Proteomes" id="UP000491168"/>
    </source>
</evidence>
<proteinExistence type="predicted"/>
<evidence type="ECO:0000313" key="7">
    <source>
        <dbReference type="Proteomes" id="UP000095725"/>
    </source>
</evidence>
<name>A0A174WZK3_9BACE</name>
<evidence type="ECO:0000313" key="4">
    <source>
        <dbReference type="EMBL" id="KAA5476810.1"/>
    </source>
</evidence>
<evidence type="ECO:0000313" key="3">
    <source>
        <dbReference type="EMBL" id="CUQ49557.1"/>
    </source>
</evidence>
<dbReference type="EMBL" id="CZBL01000019">
    <property type="protein sequence ID" value="CUQ49557.1"/>
    <property type="molecule type" value="Genomic_DNA"/>
</dbReference>
<dbReference type="Proteomes" id="UP000095725">
    <property type="component" value="Unassembled WGS sequence"/>
</dbReference>
<dbReference type="Proteomes" id="UP000095657">
    <property type="component" value="Unassembled WGS sequence"/>
</dbReference>
<dbReference type="RefSeq" id="WP_055173807.1">
    <property type="nucleotide sequence ID" value="NZ_CAXSUM010000024.1"/>
</dbReference>
<evidence type="ECO:0000313" key="5">
    <source>
        <dbReference type="EMBL" id="KAA5485928.1"/>
    </source>
</evidence>
<sequence>MNTEDNHPLRFDDIPEVLGWIKRKLVELDAKIDVIQGKKKLAVEEDRWFSVQEVSDYLPEHPAVQTLYTWTSAKRIPYHKDGKRLRFLKSEIDTWLKKPETLFKSIEQIEDEAKQYVESKRKPSPFASTFRTQSYSRQ</sequence>
<dbReference type="Pfam" id="PF12728">
    <property type="entry name" value="HTH_17"/>
    <property type="match status" value="1"/>
</dbReference>
<dbReference type="InterPro" id="IPR041657">
    <property type="entry name" value="HTH_17"/>
</dbReference>
<accession>A0A174WZK3</accession>
<reference evidence="8 9" key="2">
    <citation type="journal article" date="2019" name="Nat. Med.">
        <title>A library of human gut bacterial isolates paired with longitudinal multiomics data enables mechanistic microbiome research.</title>
        <authorList>
            <person name="Poyet M."/>
            <person name="Groussin M."/>
            <person name="Gibbons S.M."/>
            <person name="Avila-Pacheco J."/>
            <person name="Jiang X."/>
            <person name="Kearney S.M."/>
            <person name="Perrotta A.R."/>
            <person name="Berdy B."/>
            <person name="Zhao S."/>
            <person name="Lieberman T.D."/>
            <person name="Swanson P.K."/>
            <person name="Smith M."/>
            <person name="Roesemann S."/>
            <person name="Alexander J.E."/>
            <person name="Rich S.A."/>
            <person name="Livny J."/>
            <person name="Vlamakis H."/>
            <person name="Clish C."/>
            <person name="Bullock K."/>
            <person name="Deik A."/>
            <person name="Scott J."/>
            <person name="Pierce K.A."/>
            <person name="Xavier R.J."/>
            <person name="Alm E.J."/>
        </authorList>
    </citation>
    <scope>NUCLEOTIDE SEQUENCE [LARGE SCALE GENOMIC DNA]</scope>
    <source>
        <strain evidence="5 9">BIOML-A21</strain>
        <strain evidence="4 8">BIOML-A25</strain>
    </source>
</reference>
<evidence type="ECO:0000259" key="1">
    <source>
        <dbReference type="Pfam" id="PF12728"/>
    </source>
</evidence>
<dbReference type="GO" id="GO:0003677">
    <property type="term" value="F:DNA binding"/>
    <property type="evidence" value="ECO:0007669"/>
    <property type="project" value="InterPro"/>
</dbReference>
<dbReference type="EMBL" id="VVYF01000033">
    <property type="protein sequence ID" value="KAA5485928.1"/>
    <property type="molecule type" value="Genomic_DNA"/>
</dbReference>
<dbReference type="AlphaFoldDB" id="A0A174WZK3"/>
<reference evidence="6 7" key="1">
    <citation type="submission" date="2015-09" db="EMBL/GenBank/DDBJ databases">
        <authorList>
            <consortium name="Pathogen Informatics"/>
        </authorList>
    </citation>
    <scope>NUCLEOTIDE SEQUENCE [LARGE SCALE GENOMIC DNA]</scope>
    <source>
        <strain evidence="2 6">2789STDY5834880</strain>
        <strain evidence="3 7">2789STDY5834946</strain>
    </source>
</reference>
<feature type="domain" description="Helix-turn-helix" evidence="1">
    <location>
        <begin position="48"/>
        <end position="98"/>
    </location>
</feature>
<evidence type="ECO:0000313" key="2">
    <source>
        <dbReference type="EMBL" id="CUQ21801.1"/>
    </source>
</evidence>
<evidence type="ECO:0000313" key="8">
    <source>
        <dbReference type="Proteomes" id="UP000427825"/>
    </source>
</evidence>
<dbReference type="Proteomes" id="UP000427825">
    <property type="component" value="Unassembled WGS sequence"/>
</dbReference>
<organism evidence="3 7">
    <name type="scientific">Bacteroides caccae</name>
    <dbReference type="NCBI Taxonomy" id="47678"/>
    <lineage>
        <taxon>Bacteria</taxon>
        <taxon>Pseudomonadati</taxon>
        <taxon>Bacteroidota</taxon>
        <taxon>Bacteroidia</taxon>
        <taxon>Bacteroidales</taxon>
        <taxon>Bacteroidaceae</taxon>
        <taxon>Bacteroides</taxon>
    </lineage>
</organism>